<organism evidence="11 12">
    <name type="scientific">Holothuria leucospilota</name>
    <name type="common">Black long sea cucumber</name>
    <name type="synonym">Mertensiothuria leucospilota</name>
    <dbReference type="NCBI Taxonomy" id="206669"/>
    <lineage>
        <taxon>Eukaryota</taxon>
        <taxon>Metazoa</taxon>
        <taxon>Echinodermata</taxon>
        <taxon>Eleutherozoa</taxon>
        <taxon>Echinozoa</taxon>
        <taxon>Holothuroidea</taxon>
        <taxon>Aspidochirotacea</taxon>
        <taxon>Aspidochirotida</taxon>
        <taxon>Holothuriidae</taxon>
        <taxon>Holothuria</taxon>
    </lineage>
</organism>
<sequence length="152" mass="16323">MNSTDGVISMLKPPEERTIHYDKLNGERTVESTYEMVKTATKLGVGASAASLCLFFPKNFAEGALRSGNITGGFVILAAVFGMSTNISASVREKDGPLNYFIGGCTSGVLLGARMKSFPVGTCTCLAFGGWGAFYKTWMMNDYGKFLPAPKY</sequence>
<dbReference type="AlphaFoldDB" id="A0A9Q1C964"/>
<dbReference type="GO" id="GO:0006120">
    <property type="term" value="P:mitochondrial electron transport, NADH to ubiquinone"/>
    <property type="evidence" value="ECO:0007669"/>
    <property type="project" value="InterPro"/>
</dbReference>
<proteinExistence type="inferred from homology"/>
<accession>A0A9Q1C964</accession>
<evidence type="ECO:0000256" key="1">
    <source>
        <dbReference type="ARBA" id="ARBA00004292"/>
    </source>
</evidence>
<dbReference type="PANTHER" id="PTHR21382">
    <property type="entry name" value="NADH-UBIQUINONE OXIDOREDUCTASE SUBUNIT"/>
    <property type="match status" value="1"/>
</dbReference>
<keyword evidence="4" id="KW-0812">Transmembrane</keyword>
<keyword evidence="8" id="KW-0472">Membrane</keyword>
<evidence type="ECO:0000313" key="12">
    <source>
        <dbReference type="Proteomes" id="UP001152320"/>
    </source>
</evidence>
<comment type="caution">
    <text evidence="11">The sequence shown here is derived from an EMBL/GenBank/DDBJ whole genome shotgun (WGS) entry which is preliminary data.</text>
</comment>
<evidence type="ECO:0000256" key="7">
    <source>
        <dbReference type="ARBA" id="ARBA00023128"/>
    </source>
</evidence>
<dbReference type="EMBL" id="JAIZAY010000006">
    <property type="protein sequence ID" value="KAJ8040434.1"/>
    <property type="molecule type" value="Genomic_DNA"/>
</dbReference>
<evidence type="ECO:0000256" key="5">
    <source>
        <dbReference type="ARBA" id="ARBA00022792"/>
    </source>
</evidence>
<dbReference type="GO" id="GO:0045271">
    <property type="term" value="C:respiratory chain complex I"/>
    <property type="evidence" value="ECO:0007669"/>
    <property type="project" value="InterPro"/>
</dbReference>
<comment type="subcellular location">
    <subcellularLocation>
        <location evidence="1">Mitochondrion inner membrane</location>
        <topology evidence="1">Multi-pass membrane protein</topology>
        <orientation evidence="1">Matrix side</orientation>
    </subcellularLocation>
</comment>
<reference evidence="11" key="1">
    <citation type="submission" date="2021-10" db="EMBL/GenBank/DDBJ databases">
        <title>Tropical sea cucumber genome reveals ecological adaptation and Cuvierian tubules defense mechanism.</title>
        <authorList>
            <person name="Chen T."/>
        </authorList>
    </citation>
    <scope>NUCLEOTIDE SEQUENCE</scope>
    <source>
        <strain evidence="11">Nanhai2018</strain>
        <tissue evidence="11">Muscle</tissue>
    </source>
</reference>
<name>A0A9Q1C964_HOLLE</name>
<dbReference type="OrthoDB" id="1913277at2759"/>
<evidence type="ECO:0000256" key="9">
    <source>
        <dbReference type="ARBA" id="ARBA00030608"/>
    </source>
</evidence>
<gene>
    <name evidence="11" type="ORF">HOLleu_14726</name>
</gene>
<dbReference type="PANTHER" id="PTHR21382:SF1">
    <property type="entry name" value="NADH DEHYDROGENASE [UBIQUINONE] 1 ALPHA SUBCOMPLEX SUBUNIT 11"/>
    <property type="match status" value="1"/>
</dbReference>
<keyword evidence="7" id="KW-0496">Mitochondrion</keyword>
<dbReference type="Proteomes" id="UP001152320">
    <property type="component" value="Chromosome 6"/>
</dbReference>
<evidence type="ECO:0000256" key="10">
    <source>
        <dbReference type="ARBA" id="ARBA00031497"/>
    </source>
</evidence>
<dbReference type="GO" id="GO:0005743">
    <property type="term" value="C:mitochondrial inner membrane"/>
    <property type="evidence" value="ECO:0007669"/>
    <property type="project" value="UniProtKB-SubCell"/>
</dbReference>
<evidence type="ECO:0000256" key="3">
    <source>
        <dbReference type="ARBA" id="ARBA00018191"/>
    </source>
</evidence>
<evidence type="ECO:0000256" key="6">
    <source>
        <dbReference type="ARBA" id="ARBA00022989"/>
    </source>
</evidence>
<comment type="similarity">
    <text evidence="2">Belongs to the complex I NDUFA11 subunit family.</text>
</comment>
<dbReference type="InterPro" id="IPR039205">
    <property type="entry name" value="NDUFA11"/>
</dbReference>
<evidence type="ECO:0000256" key="2">
    <source>
        <dbReference type="ARBA" id="ARBA00008699"/>
    </source>
</evidence>
<keyword evidence="5" id="KW-0999">Mitochondrion inner membrane</keyword>
<keyword evidence="6" id="KW-1133">Transmembrane helix</keyword>
<evidence type="ECO:0000256" key="8">
    <source>
        <dbReference type="ARBA" id="ARBA00023136"/>
    </source>
</evidence>
<evidence type="ECO:0000256" key="4">
    <source>
        <dbReference type="ARBA" id="ARBA00022692"/>
    </source>
</evidence>
<keyword evidence="12" id="KW-1185">Reference proteome</keyword>
<evidence type="ECO:0000313" key="11">
    <source>
        <dbReference type="EMBL" id="KAJ8040434.1"/>
    </source>
</evidence>
<protein>
    <recommendedName>
        <fullName evidence="3">NADH dehydrogenase [ubiquinone] 1 alpha subcomplex subunit 11</fullName>
    </recommendedName>
    <alternativeName>
        <fullName evidence="9">Complex I-B14.7</fullName>
    </alternativeName>
    <alternativeName>
        <fullName evidence="10">NADH-ubiquinone oxidoreductase subunit B14.7</fullName>
    </alternativeName>
</protein>